<dbReference type="EMBL" id="QPJT01000036">
    <property type="protein sequence ID" value="RCX09336.1"/>
    <property type="molecule type" value="Genomic_DNA"/>
</dbReference>
<dbReference type="AlphaFoldDB" id="A0A369AM28"/>
<dbReference type="Pfam" id="PF13561">
    <property type="entry name" value="adh_short_C2"/>
    <property type="match status" value="1"/>
</dbReference>
<proteinExistence type="inferred from homology"/>
<accession>A0A369AM28</accession>
<comment type="caution">
    <text evidence="3">The sequence shown here is derived from an EMBL/GenBank/DDBJ whole genome shotgun (WGS) entry which is preliminary data.</text>
</comment>
<evidence type="ECO:0000313" key="4">
    <source>
        <dbReference type="Proteomes" id="UP000253034"/>
    </source>
</evidence>
<dbReference type="PANTHER" id="PTHR42760">
    <property type="entry name" value="SHORT-CHAIN DEHYDROGENASES/REDUCTASES FAMILY MEMBER"/>
    <property type="match status" value="1"/>
</dbReference>
<evidence type="ECO:0000313" key="3">
    <source>
        <dbReference type="EMBL" id="RCX09336.1"/>
    </source>
</evidence>
<reference evidence="3 4" key="1">
    <citation type="submission" date="2018-07" db="EMBL/GenBank/DDBJ databases">
        <title>Genomic Encyclopedia of Type Strains, Phase IV (KMG-IV): sequencing the most valuable type-strain genomes for metagenomic binning, comparative biology and taxonomic classification.</title>
        <authorList>
            <person name="Goeker M."/>
        </authorList>
    </citation>
    <scope>NUCLEOTIDE SEQUENCE [LARGE SCALE GENOMIC DNA]</scope>
    <source>
        <strain evidence="3 4">DSM 27016</strain>
    </source>
</reference>
<evidence type="ECO:0000256" key="1">
    <source>
        <dbReference type="ARBA" id="ARBA00006484"/>
    </source>
</evidence>
<comment type="similarity">
    <text evidence="1">Belongs to the short-chain dehydrogenases/reductases (SDR) family.</text>
</comment>
<dbReference type="InterPro" id="IPR002347">
    <property type="entry name" value="SDR_fam"/>
</dbReference>
<sequence>MSIMDCFSLKGKVALMTGGAGLYGTQIVSALAQAGATTYIASRNIEQLEITARSQREEGYEVFALRLDQGDEKSIYQLRDEILRREQRVDILVNNAVLRTMSGWQDDAENFAKSMQINATGVFMITRAFGDIMAQNGGGSIVNVGSIQGMIGPDASLYRDVGFTGYIPDYFFHKGGMINFTRFTASYYGPHNVRCNCISPGGLKTEKTHEEFVRRYSERTFLGRMGNNTDLMGIIVFLASDASLYITGANIPVDGGYTAK</sequence>
<protein>
    <submittedName>
        <fullName evidence="3">NAD(P)-dependent dehydrogenase (Short-subunit alcohol dehydrogenase family)</fullName>
    </submittedName>
</protein>
<evidence type="ECO:0000256" key="2">
    <source>
        <dbReference type="ARBA" id="ARBA00023002"/>
    </source>
</evidence>
<organism evidence="3 4">
    <name type="scientific">Anaerobacterium chartisolvens</name>
    <dbReference type="NCBI Taxonomy" id="1297424"/>
    <lineage>
        <taxon>Bacteria</taxon>
        <taxon>Bacillati</taxon>
        <taxon>Bacillota</taxon>
        <taxon>Clostridia</taxon>
        <taxon>Eubacteriales</taxon>
        <taxon>Oscillospiraceae</taxon>
        <taxon>Anaerobacterium</taxon>
    </lineage>
</organism>
<dbReference type="RefSeq" id="WP_207659291.1">
    <property type="nucleotide sequence ID" value="NZ_QPJT01000036.1"/>
</dbReference>
<dbReference type="SUPFAM" id="SSF51735">
    <property type="entry name" value="NAD(P)-binding Rossmann-fold domains"/>
    <property type="match status" value="1"/>
</dbReference>
<dbReference type="Gene3D" id="3.40.50.720">
    <property type="entry name" value="NAD(P)-binding Rossmann-like Domain"/>
    <property type="match status" value="1"/>
</dbReference>
<keyword evidence="2" id="KW-0560">Oxidoreductase</keyword>
<gene>
    <name evidence="3" type="ORF">DFR58_13612</name>
</gene>
<dbReference type="InterPro" id="IPR036291">
    <property type="entry name" value="NAD(P)-bd_dom_sf"/>
</dbReference>
<dbReference type="PRINTS" id="PR00081">
    <property type="entry name" value="GDHRDH"/>
</dbReference>
<dbReference type="PRINTS" id="PR00080">
    <property type="entry name" value="SDRFAMILY"/>
</dbReference>
<dbReference type="PANTHER" id="PTHR42760:SF115">
    <property type="entry name" value="3-OXOACYL-[ACYL-CARRIER-PROTEIN] REDUCTASE FABG"/>
    <property type="match status" value="1"/>
</dbReference>
<keyword evidence="4" id="KW-1185">Reference proteome</keyword>
<dbReference type="GO" id="GO:0016616">
    <property type="term" value="F:oxidoreductase activity, acting on the CH-OH group of donors, NAD or NADP as acceptor"/>
    <property type="evidence" value="ECO:0007669"/>
    <property type="project" value="TreeGrafter"/>
</dbReference>
<name>A0A369AM28_9FIRM</name>
<dbReference type="Proteomes" id="UP000253034">
    <property type="component" value="Unassembled WGS sequence"/>
</dbReference>